<accession>A0A8J2JKC7</accession>
<keyword evidence="2" id="KW-1185">Reference proteome</keyword>
<sequence length="34" mass="3385">MACGLSAVGTAIGSLVHVGVKDGESFKAKLEVPL</sequence>
<name>A0A8J2JKC7_9HEXA</name>
<protein>
    <submittedName>
        <fullName evidence="1">Uncharacterized protein</fullName>
    </submittedName>
</protein>
<dbReference type="AlphaFoldDB" id="A0A8J2JKC7"/>
<evidence type="ECO:0000313" key="2">
    <source>
        <dbReference type="Proteomes" id="UP000708208"/>
    </source>
</evidence>
<comment type="caution">
    <text evidence="1">The sequence shown here is derived from an EMBL/GenBank/DDBJ whole genome shotgun (WGS) entry which is preliminary data.</text>
</comment>
<evidence type="ECO:0000313" key="1">
    <source>
        <dbReference type="EMBL" id="CAG7714963.1"/>
    </source>
</evidence>
<dbReference type="EMBL" id="CAJVCH010034326">
    <property type="protein sequence ID" value="CAG7714963.1"/>
    <property type="molecule type" value="Genomic_DNA"/>
</dbReference>
<reference evidence="1" key="1">
    <citation type="submission" date="2021-06" db="EMBL/GenBank/DDBJ databases">
        <authorList>
            <person name="Hodson N. C."/>
            <person name="Mongue J. A."/>
            <person name="Jaron S. K."/>
        </authorList>
    </citation>
    <scope>NUCLEOTIDE SEQUENCE</scope>
</reference>
<gene>
    <name evidence="1" type="ORF">AFUS01_LOCUS5385</name>
</gene>
<organism evidence="1 2">
    <name type="scientific">Allacma fusca</name>
    <dbReference type="NCBI Taxonomy" id="39272"/>
    <lineage>
        <taxon>Eukaryota</taxon>
        <taxon>Metazoa</taxon>
        <taxon>Ecdysozoa</taxon>
        <taxon>Arthropoda</taxon>
        <taxon>Hexapoda</taxon>
        <taxon>Collembola</taxon>
        <taxon>Symphypleona</taxon>
        <taxon>Sminthuridae</taxon>
        <taxon>Allacma</taxon>
    </lineage>
</organism>
<proteinExistence type="predicted"/>
<dbReference type="Proteomes" id="UP000708208">
    <property type="component" value="Unassembled WGS sequence"/>
</dbReference>